<dbReference type="AlphaFoldDB" id="A0ABD3M9L1"/>
<gene>
    <name evidence="6" type="ORF">ACHAWU_006290</name>
</gene>
<organism evidence="6 7">
    <name type="scientific">Discostella pseudostelligera</name>
    <dbReference type="NCBI Taxonomy" id="259834"/>
    <lineage>
        <taxon>Eukaryota</taxon>
        <taxon>Sar</taxon>
        <taxon>Stramenopiles</taxon>
        <taxon>Ochrophyta</taxon>
        <taxon>Bacillariophyta</taxon>
        <taxon>Coscinodiscophyceae</taxon>
        <taxon>Thalassiosirophycidae</taxon>
        <taxon>Stephanodiscales</taxon>
        <taxon>Stephanodiscaceae</taxon>
        <taxon>Discostella</taxon>
    </lineage>
</organism>
<dbReference type="PANTHER" id="PTHR19848:SF8">
    <property type="entry name" value="F-BOX AND WD REPEAT DOMAIN CONTAINING 7"/>
    <property type="match status" value="1"/>
</dbReference>
<dbReference type="Proteomes" id="UP001530293">
    <property type="component" value="Unassembled WGS sequence"/>
</dbReference>
<comment type="caution">
    <text evidence="6">The sequence shown here is derived from an EMBL/GenBank/DDBJ whole genome shotgun (WGS) entry which is preliminary data.</text>
</comment>
<evidence type="ECO:0000256" key="4">
    <source>
        <dbReference type="SAM" id="Coils"/>
    </source>
</evidence>
<keyword evidence="7" id="KW-1185">Reference proteome</keyword>
<evidence type="ECO:0000313" key="7">
    <source>
        <dbReference type="Proteomes" id="UP001530293"/>
    </source>
</evidence>
<keyword evidence="4" id="KW-0175">Coiled coil</keyword>
<sequence length="452" mass="48803">MDLLGDMGHADQLTSTREENKVLLAKVKELNFRIHELKAENAALKAEVEMYREDYSKSSSSSRRTSGPDSYNTGDESKEYLVDDDADDDFVTSGNGVYPSDAAVTLPRIHTGNPLCCSLHPDDSLLATGGADSNLKLCRWGLALAPGDESSSNAVANSITISCGAPVICCAFAQVSKGRTLPVVAAGCMDGSVKLAYCGIELDSTSDRILVSNGDDDGGIKHTKYVKTLCWSPSEPILASASADGTVQLTRVENVNSEAGAVTLETLSSMHFDEAVEAMCYLNNGDTLCCYVRGNSFLTCFDLKNNSKQSKMWLNGGSVGTAGFDDHVSFAVLSLLPSPDGRYLAAATDTSRNIIMEIKTSRIVKNLYGHKNDSYSTPKIAWSSNMQYLYGNSQDENCICVWDIASASIVNRLEEEGSGHTGYVRDIYSSRSSDTVVSVSFDKTAKIWLRDM</sequence>
<reference evidence="6 7" key="1">
    <citation type="submission" date="2024-10" db="EMBL/GenBank/DDBJ databases">
        <title>Updated reference genomes for cyclostephanoid diatoms.</title>
        <authorList>
            <person name="Roberts W.R."/>
            <person name="Alverson A.J."/>
        </authorList>
    </citation>
    <scope>NUCLEOTIDE SEQUENCE [LARGE SCALE GENOMIC DNA]</scope>
    <source>
        <strain evidence="6 7">AJA232-27</strain>
    </source>
</reference>
<evidence type="ECO:0000256" key="5">
    <source>
        <dbReference type="SAM" id="MobiDB-lite"/>
    </source>
</evidence>
<dbReference type="PROSITE" id="PS50294">
    <property type="entry name" value="WD_REPEATS_REGION"/>
    <property type="match status" value="1"/>
</dbReference>
<dbReference type="InterPro" id="IPR036322">
    <property type="entry name" value="WD40_repeat_dom_sf"/>
</dbReference>
<dbReference type="PROSITE" id="PS50082">
    <property type="entry name" value="WD_REPEATS_2"/>
    <property type="match status" value="1"/>
</dbReference>
<keyword evidence="2" id="KW-0677">Repeat</keyword>
<dbReference type="EMBL" id="JALLBG020000189">
    <property type="protein sequence ID" value="KAL3760292.1"/>
    <property type="molecule type" value="Genomic_DNA"/>
</dbReference>
<dbReference type="PANTHER" id="PTHR19848">
    <property type="entry name" value="WD40 REPEAT PROTEIN"/>
    <property type="match status" value="1"/>
</dbReference>
<feature type="repeat" description="WD" evidence="3">
    <location>
        <begin position="417"/>
        <end position="448"/>
    </location>
</feature>
<accession>A0ABD3M9L1</accession>
<dbReference type="InterPro" id="IPR015943">
    <property type="entry name" value="WD40/YVTN_repeat-like_dom_sf"/>
</dbReference>
<evidence type="ECO:0000256" key="2">
    <source>
        <dbReference type="ARBA" id="ARBA00022737"/>
    </source>
</evidence>
<keyword evidence="1 3" id="KW-0853">WD repeat</keyword>
<dbReference type="Gene3D" id="2.130.10.10">
    <property type="entry name" value="YVTN repeat-like/Quinoprotein amine dehydrogenase"/>
    <property type="match status" value="2"/>
</dbReference>
<evidence type="ECO:0000256" key="1">
    <source>
        <dbReference type="ARBA" id="ARBA00022574"/>
    </source>
</evidence>
<dbReference type="SMART" id="SM00320">
    <property type="entry name" value="WD40"/>
    <property type="match status" value="4"/>
</dbReference>
<feature type="region of interest" description="Disordered" evidence="5">
    <location>
        <begin position="54"/>
        <end position="79"/>
    </location>
</feature>
<proteinExistence type="predicted"/>
<feature type="coiled-coil region" evidence="4">
    <location>
        <begin position="20"/>
        <end position="54"/>
    </location>
</feature>
<name>A0ABD3M9L1_9STRA</name>
<evidence type="ECO:0000256" key="3">
    <source>
        <dbReference type="PROSITE-ProRule" id="PRU00221"/>
    </source>
</evidence>
<dbReference type="InterPro" id="IPR001680">
    <property type="entry name" value="WD40_rpt"/>
</dbReference>
<dbReference type="Pfam" id="PF00400">
    <property type="entry name" value="WD40"/>
    <property type="match status" value="3"/>
</dbReference>
<dbReference type="SUPFAM" id="SSF50978">
    <property type="entry name" value="WD40 repeat-like"/>
    <property type="match status" value="1"/>
</dbReference>
<protein>
    <submittedName>
        <fullName evidence="6">Uncharacterized protein</fullName>
    </submittedName>
</protein>
<evidence type="ECO:0000313" key="6">
    <source>
        <dbReference type="EMBL" id="KAL3760292.1"/>
    </source>
</evidence>